<accession>A0ABR2ZWU0</accession>
<keyword evidence="3 6" id="KW-0479">Metal-binding</keyword>
<evidence type="ECO:0000256" key="5">
    <source>
        <dbReference type="ARBA" id="ARBA00023239"/>
    </source>
</evidence>
<sequence>MSTTQYTLPLMLRDWPWSRQSNPYYQVCKEESAQWIGTLNAFSPKSQKAFDRCDFYGNRVSCDYMHVIFLVDEHTDVVSSEEARRYCEIVKDALNNPHVPRPAGEWIGGEVARQFWENSTKSSTPSFQRRFVKRFGEYLDGMVEEVLERNDSRTPDRIESYLEVRRKSSGVLPCFSTLGMHMNLPDAIFDDPVISRLEALGTDLVLLANDIYSYNVEQARGDIPHNVVHVYMHANKIDIQEAMNLAASLHDQLCQEFLDLVGKVPKFGDATIDSDVAKYVDGLGNWIRGNDCWSFESPRYFGSQGIKIQRTRVVELLPKVKSLATSQTDGTQSKTIGTFVIGGIQRITSLFYNVVFGSKHQPVVAYDSPAATEIVI</sequence>
<dbReference type="InterPro" id="IPR008949">
    <property type="entry name" value="Isoprenoid_synthase_dom_sf"/>
</dbReference>
<evidence type="ECO:0000256" key="2">
    <source>
        <dbReference type="ARBA" id="ARBA00006333"/>
    </source>
</evidence>
<dbReference type="EC" id="4.2.3.-" evidence="6"/>
<evidence type="ECO:0000313" key="7">
    <source>
        <dbReference type="EMBL" id="KAL0065780.1"/>
    </source>
</evidence>
<keyword evidence="4 6" id="KW-0460">Magnesium</keyword>
<comment type="similarity">
    <text evidence="2 6">Belongs to the terpene synthase family.</text>
</comment>
<dbReference type="PANTHER" id="PTHR35201:SF4">
    <property type="entry name" value="BETA-PINACENE SYNTHASE-RELATED"/>
    <property type="match status" value="1"/>
</dbReference>
<dbReference type="PANTHER" id="PTHR35201">
    <property type="entry name" value="TERPENE SYNTHASE"/>
    <property type="match status" value="1"/>
</dbReference>
<dbReference type="SFLD" id="SFLDG01020">
    <property type="entry name" value="Terpene_Cyclase_Like_2"/>
    <property type="match status" value="1"/>
</dbReference>
<evidence type="ECO:0000256" key="1">
    <source>
        <dbReference type="ARBA" id="ARBA00001946"/>
    </source>
</evidence>
<evidence type="ECO:0000256" key="3">
    <source>
        <dbReference type="ARBA" id="ARBA00022723"/>
    </source>
</evidence>
<dbReference type="Proteomes" id="UP001437256">
    <property type="component" value="Unassembled WGS sequence"/>
</dbReference>
<organism evidence="7 8">
    <name type="scientific">Marasmius tenuissimus</name>
    <dbReference type="NCBI Taxonomy" id="585030"/>
    <lineage>
        <taxon>Eukaryota</taxon>
        <taxon>Fungi</taxon>
        <taxon>Dikarya</taxon>
        <taxon>Basidiomycota</taxon>
        <taxon>Agaricomycotina</taxon>
        <taxon>Agaricomycetes</taxon>
        <taxon>Agaricomycetidae</taxon>
        <taxon>Agaricales</taxon>
        <taxon>Marasmiineae</taxon>
        <taxon>Marasmiaceae</taxon>
        <taxon>Marasmius</taxon>
    </lineage>
</organism>
<proteinExistence type="inferred from homology"/>
<protein>
    <recommendedName>
        <fullName evidence="6">Terpene synthase</fullName>
        <ecNumber evidence="6">4.2.3.-</ecNumber>
    </recommendedName>
</protein>
<evidence type="ECO:0000256" key="4">
    <source>
        <dbReference type="ARBA" id="ARBA00022842"/>
    </source>
</evidence>
<dbReference type="Gene3D" id="1.10.600.10">
    <property type="entry name" value="Farnesyl Diphosphate Synthase"/>
    <property type="match status" value="1"/>
</dbReference>
<dbReference type="Pfam" id="PF19086">
    <property type="entry name" value="Terpene_syn_C_2"/>
    <property type="match status" value="1"/>
</dbReference>
<comment type="cofactor">
    <cofactor evidence="1 6">
        <name>Mg(2+)</name>
        <dbReference type="ChEBI" id="CHEBI:18420"/>
    </cofactor>
</comment>
<keyword evidence="8" id="KW-1185">Reference proteome</keyword>
<dbReference type="SFLD" id="SFLDS00005">
    <property type="entry name" value="Isoprenoid_Synthase_Type_I"/>
    <property type="match status" value="1"/>
</dbReference>
<dbReference type="SUPFAM" id="SSF48576">
    <property type="entry name" value="Terpenoid synthases"/>
    <property type="match status" value="1"/>
</dbReference>
<name>A0ABR2ZWU0_9AGAR</name>
<keyword evidence="5 6" id="KW-0456">Lyase</keyword>
<evidence type="ECO:0000313" key="8">
    <source>
        <dbReference type="Proteomes" id="UP001437256"/>
    </source>
</evidence>
<evidence type="ECO:0000256" key="6">
    <source>
        <dbReference type="RuleBase" id="RU366034"/>
    </source>
</evidence>
<dbReference type="EMBL" id="JBBXMP010000043">
    <property type="protein sequence ID" value="KAL0065780.1"/>
    <property type="molecule type" value="Genomic_DNA"/>
</dbReference>
<gene>
    <name evidence="7" type="ORF">AAF712_007268</name>
</gene>
<comment type="caution">
    <text evidence="7">The sequence shown here is derived from an EMBL/GenBank/DDBJ whole genome shotgun (WGS) entry which is preliminary data.</text>
</comment>
<reference evidence="7 8" key="1">
    <citation type="submission" date="2024-05" db="EMBL/GenBank/DDBJ databases">
        <title>A draft genome resource for the thread blight pathogen Marasmius tenuissimus strain MS-2.</title>
        <authorList>
            <person name="Yulfo-Soto G.E."/>
            <person name="Baruah I.K."/>
            <person name="Amoako-Attah I."/>
            <person name="Bukari Y."/>
            <person name="Meinhardt L.W."/>
            <person name="Bailey B.A."/>
            <person name="Cohen S.P."/>
        </authorList>
    </citation>
    <scope>NUCLEOTIDE SEQUENCE [LARGE SCALE GENOMIC DNA]</scope>
    <source>
        <strain evidence="7 8">MS-2</strain>
    </source>
</reference>
<dbReference type="InterPro" id="IPR034686">
    <property type="entry name" value="Terpene_cyclase-like_2"/>
</dbReference>